<dbReference type="InterPro" id="IPR053378">
    <property type="entry name" value="Prenyl_diphosphate_synthase"/>
</dbReference>
<dbReference type="STRING" id="526222.Desal_0739"/>
<dbReference type="EMBL" id="CP001649">
    <property type="protein sequence ID" value="ACS78805.1"/>
    <property type="molecule type" value="Genomic_DNA"/>
</dbReference>
<dbReference type="Pfam" id="PF00348">
    <property type="entry name" value="polyprenyl_synt"/>
    <property type="match status" value="1"/>
</dbReference>
<dbReference type="RefSeq" id="WP_015850624.1">
    <property type="nucleotide sequence ID" value="NC_012881.1"/>
</dbReference>
<keyword evidence="9" id="KW-1185">Reference proteome</keyword>
<evidence type="ECO:0000256" key="5">
    <source>
        <dbReference type="ARBA" id="ARBA00022842"/>
    </source>
</evidence>
<keyword evidence="3 7" id="KW-0808">Transferase</keyword>
<evidence type="ECO:0000313" key="8">
    <source>
        <dbReference type="EMBL" id="ACS78805.1"/>
    </source>
</evidence>
<evidence type="ECO:0000313" key="9">
    <source>
        <dbReference type="Proteomes" id="UP000002601"/>
    </source>
</evidence>
<dbReference type="GO" id="GO:0004659">
    <property type="term" value="F:prenyltransferase activity"/>
    <property type="evidence" value="ECO:0007669"/>
    <property type="project" value="InterPro"/>
</dbReference>
<evidence type="ECO:0000256" key="3">
    <source>
        <dbReference type="ARBA" id="ARBA00022679"/>
    </source>
</evidence>
<dbReference type="InterPro" id="IPR033749">
    <property type="entry name" value="Polyprenyl_synt_CS"/>
</dbReference>
<dbReference type="GO" id="GO:0005737">
    <property type="term" value="C:cytoplasm"/>
    <property type="evidence" value="ECO:0007669"/>
    <property type="project" value="UniProtKB-ARBA"/>
</dbReference>
<dbReference type="FunFam" id="1.10.600.10:FF:000001">
    <property type="entry name" value="Geranylgeranyl diphosphate synthase"/>
    <property type="match status" value="1"/>
</dbReference>
<dbReference type="CDD" id="cd00685">
    <property type="entry name" value="Trans_IPPS_HT"/>
    <property type="match status" value="1"/>
</dbReference>
<dbReference type="AlphaFoldDB" id="C6BYY1"/>
<evidence type="ECO:0000256" key="6">
    <source>
        <dbReference type="ARBA" id="ARBA00023229"/>
    </source>
</evidence>
<dbReference type="eggNOG" id="COG0142">
    <property type="taxonomic scope" value="Bacteria"/>
</dbReference>
<keyword evidence="5" id="KW-0460">Magnesium</keyword>
<dbReference type="Gene3D" id="1.10.600.10">
    <property type="entry name" value="Farnesyl Diphosphate Synthase"/>
    <property type="match status" value="1"/>
</dbReference>
<evidence type="ECO:0000256" key="1">
    <source>
        <dbReference type="ARBA" id="ARBA00001946"/>
    </source>
</evidence>
<dbReference type="InterPro" id="IPR000092">
    <property type="entry name" value="Polyprenyl_synt"/>
</dbReference>
<dbReference type="PANTHER" id="PTHR43281:SF1">
    <property type="entry name" value="FARNESYL DIPHOSPHATE SYNTHASE"/>
    <property type="match status" value="1"/>
</dbReference>
<proteinExistence type="inferred from homology"/>
<sequence>MTVKEKLAVHAADVEKYLGECLKGMGIPENLLESMEYSLMAGGKRLRPVLVLVWAQMLGVKKEAVMPFAASLEMIHTYSLIHDDLPAMDDDDLRRGKPSNHKKFDEATAILAGDGLLTEAFGFMAKADAPAEYVVEAISLMAKSAGSPGMVGGQVVDMSYTGRDGVTLDELKVMHSMKTGALILSACKSGAILAKGAGASEDDVRRAEEYGRLIGVAFQIVDDVLDVVGDEATLGKPVGSDIEQGKSTYPSLIGLDESKELARKYVDEAVELLSPYSGEEAEFLAELARYIVDRVY</sequence>
<dbReference type="OrthoDB" id="9805316at2"/>
<gene>
    <name evidence="8" type="ordered locus">Desal_0739</name>
</gene>
<evidence type="ECO:0000256" key="7">
    <source>
        <dbReference type="RuleBase" id="RU004466"/>
    </source>
</evidence>
<keyword evidence="4" id="KW-0479">Metal-binding</keyword>
<dbReference type="SFLD" id="SFLDS00005">
    <property type="entry name" value="Isoprenoid_Synthase_Type_I"/>
    <property type="match status" value="1"/>
</dbReference>
<protein>
    <submittedName>
        <fullName evidence="8">Polyprenyl synthetase</fullName>
    </submittedName>
</protein>
<evidence type="ECO:0000256" key="4">
    <source>
        <dbReference type="ARBA" id="ARBA00022723"/>
    </source>
</evidence>
<dbReference type="HOGENOM" id="CLU_014015_0_0_7"/>
<comment type="similarity">
    <text evidence="2 7">Belongs to the FPP/GGPP synthase family.</text>
</comment>
<evidence type="ECO:0000256" key="2">
    <source>
        <dbReference type="ARBA" id="ARBA00006706"/>
    </source>
</evidence>
<dbReference type="PROSITE" id="PS00723">
    <property type="entry name" value="POLYPRENYL_SYNTHASE_1"/>
    <property type="match status" value="1"/>
</dbReference>
<dbReference type="SUPFAM" id="SSF48576">
    <property type="entry name" value="Terpenoid synthases"/>
    <property type="match status" value="1"/>
</dbReference>
<dbReference type="PROSITE" id="PS00444">
    <property type="entry name" value="POLYPRENYL_SYNTHASE_2"/>
    <property type="match status" value="1"/>
</dbReference>
<name>C6BYY1_MARSD</name>
<dbReference type="KEGG" id="dsa:Desal_0739"/>
<dbReference type="Proteomes" id="UP000002601">
    <property type="component" value="Chromosome"/>
</dbReference>
<reference evidence="8 9" key="1">
    <citation type="submission" date="2009-06" db="EMBL/GenBank/DDBJ databases">
        <title>Complete sequence of Desulfovibrio salexigens DSM 2638.</title>
        <authorList>
            <consortium name="US DOE Joint Genome Institute"/>
            <person name="Lucas S."/>
            <person name="Copeland A."/>
            <person name="Lapidus A."/>
            <person name="Glavina del Rio T."/>
            <person name="Tice H."/>
            <person name="Bruce D."/>
            <person name="Goodwin L."/>
            <person name="Pitluck S."/>
            <person name="Munk A.C."/>
            <person name="Brettin T."/>
            <person name="Detter J.C."/>
            <person name="Han C."/>
            <person name="Tapia R."/>
            <person name="Larimer F."/>
            <person name="Land M."/>
            <person name="Hauser L."/>
            <person name="Kyrpides N."/>
            <person name="Anderson I."/>
            <person name="Wall J.D."/>
            <person name="Arkin A.P."/>
            <person name="Dehal P."/>
            <person name="Chivian D."/>
            <person name="Giles B."/>
            <person name="Hazen T.C."/>
        </authorList>
    </citation>
    <scope>NUCLEOTIDE SEQUENCE [LARGE SCALE GENOMIC DNA]</scope>
    <source>
        <strain evidence="9">ATCC 14822 / DSM 2638 / NCIMB 8403 / VKM B-1763</strain>
    </source>
</reference>
<organism evidence="8 9">
    <name type="scientific">Maridesulfovibrio salexigens (strain ATCC 14822 / DSM 2638 / NCIMB 8403 / VKM B-1763)</name>
    <name type="common">Desulfovibrio salexigens</name>
    <dbReference type="NCBI Taxonomy" id="526222"/>
    <lineage>
        <taxon>Bacteria</taxon>
        <taxon>Pseudomonadati</taxon>
        <taxon>Thermodesulfobacteriota</taxon>
        <taxon>Desulfovibrionia</taxon>
        <taxon>Desulfovibrionales</taxon>
        <taxon>Desulfovibrionaceae</taxon>
        <taxon>Maridesulfovibrio</taxon>
    </lineage>
</organism>
<dbReference type="GO" id="GO:0016114">
    <property type="term" value="P:terpenoid biosynthetic process"/>
    <property type="evidence" value="ECO:0007669"/>
    <property type="project" value="UniProtKB-ARBA"/>
</dbReference>
<accession>C6BYY1</accession>
<dbReference type="GO" id="GO:0046872">
    <property type="term" value="F:metal ion binding"/>
    <property type="evidence" value="ECO:0007669"/>
    <property type="project" value="UniProtKB-KW"/>
</dbReference>
<comment type="cofactor">
    <cofactor evidence="1">
        <name>Mg(2+)</name>
        <dbReference type="ChEBI" id="CHEBI:18420"/>
    </cofactor>
</comment>
<keyword evidence="6" id="KW-0414">Isoprene biosynthesis</keyword>
<dbReference type="InterPro" id="IPR008949">
    <property type="entry name" value="Isoprenoid_synthase_dom_sf"/>
</dbReference>
<dbReference type="PANTHER" id="PTHR43281">
    <property type="entry name" value="FARNESYL DIPHOSPHATE SYNTHASE"/>
    <property type="match status" value="1"/>
</dbReference>
<dbReference type="SFLD" id="SFLDG01017">
    <property type="entry name" value="Polyprenyl_Transferase_Like"/>
    <property type="match status" value="1"/>
</dbReference>
<dbReference type="NCBIfam" id="NF045485">
    <property type="entry name" value="FPPsyn"/>
    <property type="match status" value="1"/>
</dbReference>